<feature type="domain" description="Primosomal protein N' 3' DNA-binding" evidence="10">
    <location>
        <begin position="15"/>
        <end position="114"/>
    </location>
</feature>
<dbReference type="Proteomes" id="UP001205867">
    <property type="component" value="Unassembled WGS sequence"/>
</dbReference>
<keyword evidence="1 8" id="KW-0639">Primosome</keyword>
<dbReference type="GO" id="GO:0003677">
    <property type="term" value="F:DNA binding"/>
    <property type="evidence" value="ECO:0007669"/>
    <property type="project" value="UniProtKB-UniRule"/>
</dbReference>
<sequence length="704" mass="74534">MPERAEGWPERPIARVLLDSPVPHLDREFDYLVPVALDARAVPGSRVSVRFGGRAMTGWLVSREQEPATGAQLTELTGVLTAIPPLTEEVLATARAVARRQAGVVTDVLRAAVPPRVAQVEKAALAEDAEAAADHPVTLTGTDAERPEPPAAEEGLVPTVWESLEGGTAFVSAVLAGDAARAAALVPSRLFEWDEAGALAALARTVAASGGGVLLLVPDHRDLDRLCAALDEHVGEDAYARIGSEDGNTPRYRAHLAALRGTRRIVAGTRAAVWSPVRDLRLVVLWDDGDDAWAEPRAPYFHAREVVLERARATGAALLFAGPSRSVPVQRLVESGWLLHLGPSRAAQRELGPRVVSTADAWETARDPFAQRARLPQAAWAAARAALLGPRPGPVLVQVARAGFIPALVCERCRTPARCRVCAGPLGFRDARAARHGEVACRWCGTRERGFRCTECGGTTLRAGARGVDRTAEELGRAFPRVPVHASSAQHMLGSVPPGPSLVVATVGAEPVTPDGYAAALLLDGDSQLQREGLDVPGRVLARWLAAACLVRPASDGGVVVVTADAGEAVNALVRRDPDGFAARQVAERRELHLPPAGRLAEVTGEAPAVAEYLELVEAARRERPDEDVHEDPHSAPLDGGPARLPWIGPVPDPADETRSRALLIFPYAAAEATVGALRAARSAASARRETAPVRVRLDPAGVL</sequence>
<dbReference type="AlphaFoldDB" id="A0AAP3AF19"/>
<feature type="compositionally biased region" description="Basic and acidic residues" evidence="9">
    <location>
        <begin position="621"/>
        <end position="634"/>
    </location>
</feature>
<gene>
    <name evidence="8" type="primary">priA</name>
    <name evidence="11" type="ORF">M3A82_001235</name>
</gene>
<keyword evidence="6 8" id="KW-0067">ATP-binding</keyword>
<comment type="function">
    <text evidence="8">Initiates the restart of stalled replication forks, which reloads the replicative helicase on sites other than the origin of replication. Recognizes and binds to abandoned replication forks and remodels them to uncover a helicase loading site. Promotes assembly of the primosome at these replication forks.</text>
</comment>
<comment type="caution">
    <text evidence="8">As this protein does not have any detectable helicase domains, it probably does not have helicase activity.</text>
</comment>
<proteinExistence type="inferred from homology"/>
<dbReference type="PANTHER" id="PTHR30580:SF0">
    <property type="entry name" value="PRIMOSOMAL PROTEIN N"/>
    <property type="match status" value="1"/>
</dbReference>
<dbReference type="Gene3D" id="3.40.50.300">
    <property type="entry name" value="P-loop containing nucleotide triphosphate hydrolases"/>
    <property type="match status" value="1"/>
</dbReference>
<dbReference type="InterPro" id="IPR027417">
    <property type="entry name" value="P-loop_NTPase"/>
</dbReference>
<comment type="cofactor">
    <cofactor evidence="8">
        <name>Zn(2+)</name>
        <dbReference type="ChEBI" id="CHEBI:29105"/>
    </cofactor>
    <text evidence="8">Binds 2 zinc ions per subunit.</text>
</comment>
<evidence type="ECO:0000256" key="1">
    <source>
        <dbReference type="ARBA" id="ARBA00022515"/>
    </source>
</evidence>
<evidence type="ECO:0000256" key="7">
    <source>
        <dbReference type="ARBA" id="ARBA00023125"/>
    </source>
</evidence>
<protein>
    <recommendedName>
        <fullName evidence="8">Probable replication restart protein PriA</fullName>
    </recommendedName>
    <alternativeName>
        <fullName evidence="8">Putative ATP-dependent DNA helicase PriA</fullName>
    </alternativeName>
</protein>
<feature type="binding site" evidence="8">
    <location>
        <position position="410"/>
    </location>
    <ligand>
        <name>Zn(2+)</name>
        <dbReference type="ChEBI" id="CHEBI:29105"/>
        <label>1</label>
    </ligand>
</feature>
<feature type="binding site" evidence="8">
    <location>
        <position position="453"/>
    </location>
    <ligand>
        <name>Zn(2+)</name>
        <dbReference type="ChEBI" id="CHEBI:29105"/>
        <label>1</label>
    </ligand>
</feature>
<dbReference type="InterPro" id="IPR005259">
    <property type="entry name" value="PriA"/>
</dbReference>
<dbReference type="GO" id="GO:0006302">
    <property type="term" value="P:double-strand break repair"/>
    <property type="evidence" value="ECO:0007669"/>
    <property type="project" value="InterPro"/>
</dbReference>
<evidence type="ECO:0000256" key="5">
    <source>
        <dbReference type="ARBA" id="ARBA00022833"/>
    </source>
</evidence>
<name>A0AAP3AF19_MICLU</name>
<evidence type="ECO:0000256" key="3">
    <source>
        <dbReference type="ARBA" id="ARBA00022723"/>
    </source>
</evidence>
<keyword evidence="3 8" id="KW-0479">Metal-binding</keyword>
<keyword evidence="2 8" id="KW-0235">DNA replication</keyword>
<dbReference type="GO" id="GO:0005524">
    <property type="term" value="F:ATP binding"/>
    <property type="evidence" value="ECO:0007669"/>
    <property type="project" value="UniProtKB-UniRule"/>
</dbReference>
<dbReference type="GO" id="GO:0006269">
    <property type="term" value="P:DNA replication, synthesis of primer"/>
    <property type="evidence" value="ECO:0007669"/>
    <property type="project" value="UniProtKB-KW"/>
</dbReference>
<dbReference type="Pfam" id="PF17764">
    <property type="entry name" value="PriA_3primeBD"/>
    <property type="match status" value="1"/>
</dbReference>
<comment type="similarity">
    <text evidence="8">Belongs to the helicase family. PriA subfamily.</text>
</comment>
<dbReference type="GO" id="GO:0006310">
    <property type="term" value="P:DNA recombination"/>
    <property type="evidence" value="ECO:0007669"/>
    <property type="project" value="InterPro"/>
</dbReference>
<dbReference type="GO" id="GO:0006270">
    <property type="term" value="P:DNA replication initiation"/>
    <property type="evidence" value="ECO:0007669"/>
    <property type="project" value="TreeGrafter"/>
</dbReference>
<comment type="subunit">
    <text evidence="8">Component of the replication restart primosome.</text>
</comment>
<evidence type="ECO:0000256" key="4">
    <source>
        <dbReference type="ARBA" id="ARBA00022741"/>
    </source>
</evidence>
<dbReference type="GO" id="GO:0008270">
    <property type="term" value="F:zinc ion binding"/>
    <property type="evidence" value="ECO:0007669"/>
    <property type="project" value="UniProtKB-UniRule"/>
</dbReference>
<dbReference type="InterPro" id="IPR042115">
    <property type="entry name" value="PriA_3primeBD_sf"/>
</dbReference>
<dbReference type="HAMAP" id="MF_00983">
    <property type="entry name" value="PriA"/>
    <property type="match status" value="1"/>
</dbReference>
<dbReference type="EMBL" id="JALXKZ020000001">
    <property type="protein sequence ID" value="MCV7627974.1"/>
    <property type="molecule type" value="Genomic_DNA"/>
</dbReference>
<evidence type="ECO:0000256" key="8">
    <source>
        <dbReference type="HAMAP-Rule" id="MF_00983"/>
    </source>
</evidence>
<evidence type="ECO:0000313" key="12">
    <source>
        <dbReference type="Proteomes" id="UP001205867"/>
    </source>
</evidence>
<feature type="binding site" evidence="8">
    <location>
        <position position="456"/>
    </location>
    <ligand>
        <name>Zn(2+)</name>
        <dbReference type="ChEBI" id="CHEBI:29105"/>
        <label>1</label>
    </ligand>
</feature>
<dbReference type="Gene3D" id="3.40.1440.60">
    <property type="entry name" value="PriA, 3(prime) DNA-binding domain"/>
    <property type="match status" value="1"/>
</dbReference>
<feature type="binding site" evidence="8">
    <location>
        <position position="422"/>
    </location>
    <ligand>
        <name>Zn(2+)</name>
        <dbReference type="ChEBI" id="CHEBI:29105"/>
        <label>2</label>
    </ligand>
</feature>
<evidence type="ECO:0000256" key="6">
    <source>
        <dbReference type="ARBA" id="ARBA00022840"/>
    </source>
</evidence>
<keyword evidence="7 8" id="KW-0238">DNA-binding</keyword>
<keyword evidence="5 8" id="KW-0862">Zinc</keyword>
<evidence type="ECO:0000256" key="9">
    <source>
        <dbReference type="SAM" id="MobiDB-lite"/>
    </source>
</evidence>
<feature type="binding site" evidence="8">
    <location>
        <position position="444"/>
    </location>
    <ligand>
        <name>Zn(2+)</name>
        <dbReference type="ChEBI" id="CHEBI:29105"/>
        <label>2</label>
    </ligand>
</feature>
<keyword evidence="4 8" id="KW-0547">Nucleotide-binding</keyword>
<accession>A0AAP3AF19</accession>
<dbReference type="GO" id="GO:0043138">
    <property type="term" value="F:3'-5' DNA helicase activity"/>
    <property type="evidence" value="ECO:0007669"/>
    <property type="project" value="TreeGrafter"/>
</dbReference>
<organism evidence="11 12">
    <name type="scientific">Micrococcus luteus</name>
    <name type="common">Micrococcus lysodeikticus</name>
    <dbReference type="NCBI Taxonomy" id="1270"/>
    <lineage>
        <taxon>Bacteria</taxon>
        <taxon>Bacillati</taxon>
        <taxon>Actinomycetota</taxon>
        <taxon>Actinomycetes</taxon>
        <taxon>Micrococcales</taxon>
        <taxon>Micrococcaceae</taxon>
        <taxon>Micrococcus</taxon>
    </lineage>
</organism>
<dbReference type="GO" id="GO:1990077">
    <property type="term" value="C:primosome complex"/>
    <property type="evidence" value="ECO:0007669"/>
    <property type="project" value="UniProtKB-UniRule"/>
</dbReference>
<dbReference type="PANTHER" id="PTHR30580">
    <property type="entry name" value="PRIMOSOMAL PROTEIN N"/>
    <property type="match status" value="1"/>
</dbReference>
<comment type="caution">
    <text evidence="11">The sequence shown here is derived from an EMBL/GenBank/DDBJ whole genome shotgun (WGS) entry which is preliminary data.</text>
</comment>
<feature type="binding site" evidence="8">
    <location>
        <position position="413"/>
    </location>
    <ligand>
        <name>Zn(2+)</name>
        <dbReference type="ChEBI" id="CHEBI:29105"/>
        <label>1</label>
    </ligand>
</feature>
<reference evidence="11" key="1">
    <citation type="submission" date="2023-06" db="EMBL/GenBank/DDBJ databases">
        <title>lsaBGC provides a comprehensive framework for evolutionary analysis of biosynthetic gene clusters within focal taxa.</title>
        <authorList>
            <person name="Salamzade R."/>
            <person name="Sandstrom S."/>
            <person name="Kalan L.R."/>
        </authorList>
    </citation>
    <scope>NUCLEOTIDE SEQUENCE</scope>
    <source>
        <strain evidence="11">P3-SID899</strain>
    </source>
</reference>
<feature type="region of interest" description="Disordered" evidence="9">
    <location>
        <begin position="621"/>
        <end position="645"/>
    </location>
</feature>
<evidence type="ECO:0000313" key="11">
    <source>
        <dbReference type="EMBL" id="MCV7627974.1"/>
    </source>
</evidence>
<evidence type="ECO:0000256" key="2">
    <source>
        <dbReference type="ARBA" id="ARBA00022705"/>
    </source>
</evidence>
<feature type="binding site" evidence="8">
    <location>
        <position position="419"/>
    </location>
    <ligand>
        <name>Zn(2+)</name>
        <dbReference type="ChEBI" id="CHEBI:29105"/>
        <label>2</label>
    </ligand>
</feature>
<evidence type="ECO:0000259" key="10">
    <source>
        <dbReference type="Pfam" id="PF17764"/>
    </source>
</evidence>
<feature type="binding site" evidence="8">
    <location>
        <position position="441"/>
    </location>
    <ligand>
        <name>Zn(2+)</name>
        <dbReference type="ChEBI" id="CHEBI:29105"/>
        <label>2</label>
    </ligand>
</feature>
<dbReference type="InterPro" id="IPR041222">
    <property type="entry name" value="PriA_3primeBD"/>
</dbReference>